<dbReference type="GO" id="GO:0000462">
    <property type="term" value="P:maturation of SSU-rRNA from tricistronic rRNA transcript (SSU-rRNA, 5.8S rRNA, LSU-rRNA)"/>
    <property type="evidence" value="ECO:0007669"/>
    <property type="project" value="TreeGrafter"/>
</dbReference>
<feature type="compositionally biased region" description="Acidic residues" evidence="4">
    <location>
        <begin position="200"/>
        <end position="229"/>
    </location>
</feature>
<feature type="compositionally biased region" description="Low complexity" evidence="4">
    <location>
        <begin position="131"/>
        <end position="162"/>
    </location>
</feature>
<evidence type="ECO:0000313" key="8">
    <source>
        <dbReference type="Proteomes" id="UP000011083"/>
    </source>
</evidence>
<evidence type="ECO:0000256" key="4">
    <source>
        <dbReference type="SAM" id="MobiDB-lite"/>
    </source>
</evidence>
<feature type="compositionally biased region" description="Gly residues" evidence="4">
    <location>
        <begin position="1"/>
        <end position="20"/>
    </location>
</feature>
<feature type="region of interest" description="Disordered" evidence="4">
    <location>
        <begin position="1"/>
        <end position="45"/>
    </location>
</feature>
<accession>L8GLK0</accession>
<feature type="domain" description="UTP25 C-terminal" evidence="5">
    <location>
        <begin position="632"/>
        <end position="813"/>
    </location>
</feature>
<keyword evidence="3" id="KW-0539">Nucleus</keyword>
<feature type="domain" description="UTP25 NTP hydrolase-like" evidence="6">
    <location>
        <begin position="360"/>
        <end position="623"/>
    </location>
</feature>
<evidence type="ECO:0000259" key="5">
    <source>
        <dbReference type="Pfam" id="PF06862"/>
    </source>
</evidence>
<evidence type="ECO:0000256" key="1">
    <source>
        <dbReference type="ARBA" id="ARBA00004604"/>
    </source>
</evidence>
<feature type="compositionally biased region" description="Acidic residues" evidence="4">
    <location>
        <begin position="174"/>
        <end position="193"/>
    </location>
</feature>
<sequence length="814" mass="92289">MKRRGGGGGGKRGGGGGGGSNKRRKKESGMAAHRYATKLSAEGGEVEELVSDRIRDVTDAVRREEAAAARARRAEPQQNRDSAQNEDEDGGEEEEEMTSYERLLWSFGNTLSDQVKRRREATLAAKRRQQQEALKQQEQAAAQAKALQKQKLKQQQQQQQQQKSKKAPKKVEEKAEEEEDGAEEGSNGEEEGRDEQAAAEGDEEAEENEAEEAEEPEETDNATVQEEDLTALGVEEEQRGDPFHSFATEIETGEEVAALLAATKWNTHDDEVLGVVRTRLPPTKESEESADAVEPSSAVFPPVAGSRLPTSVSSRPATSLVTRFKMKKRLSDQWEQVFAKKKTRVFTDLQEGLFPAMNEYKDLLFTGRTGQNAAEIRSLYVLHAINHLLKTRDTILKNSAKLNATAEEKKALLDLRDQGFVRPKILILVPFRNTALEVVKLILQLAPKLQQERVANKNRFFSDYGVEEETINPNRPQDYLDTFSGNIDDCFRFGVSLTKKTIKLFAEFYNSDIIIASPLGLRMLVGAPGDKKRDYDFLSSLELVIADQADVFQMQNWDHVGLLFEHFNLKPKQAHDCDFSRIRSWALNTCGKYFRQTLVFSSVQTVELHALMNRNCHNMRGTVKVARKEPGSISRVVLKVQQVFHKLDCNDIEAVDDARFKYFTQKIYPQLKASVSKHVFIFFPSYFDYVRVRNFMKEDADDPSFCLCCEYTPGNEVARGRSFFATGRRDFMLFTERFHFFRRYKIKGAKNVVFYGLPQYGHFYPEILNGLSDVVDTSCTVLYSKFDVYQLQAIVGDERASFMLSSPKLVHMFC</sequence>
<keyword evidence="8" id="KW-1185">Reference proteome</keyword>
<dbReference type="GO" id="GO:0034511">
    <property type="term" value="F:U3 snoRNA binding"/>
    <property type="evidence" value="ECO:0007669"/>
    <property type="project" value="InterPro"/>
</dbReference>
<dbReference type="GeneID" id="14913124"/>
<organism evidence="7 8">
    <name type="scientific">Acanthamoeba castellanii (strain ATCC 30010 / Neff)</name>
    <dbReference type="NCBI Taxonomy" id="1257118"/>
    <lineage>
        <taxon>Eukaryota</taxon>
        <taxon>Amoebozoa</taxon>
        <taxon>Discosea</taxon>
        <taxon>Longamoebia</taxon>
        <taxon>Centramoebida</taxon>
        <taxon>Acanthamoebidae</taxon>
        <taxon>Acanthamoeba</taxon>
    </lineage>
</organism>
<protein>
    <recommendedName>
        <fullName evidence="9">Digestive organ expansion factor</fullName>
    </recommendedName>
</protein>
<dbReference type="PANTHER" id="PTHR12933:SF0">
    <property type="entry name" value="U3 SMALL NUCLEOLAR RNA-ASSOCIATED PROTEIN 25 HOMOLOG"/>
    <property type="match status" value="1"/>
</dbReference>
<evidence type="ECO:0000256" key="2">
    <source>
        <dbReference type="ARBA" id="ARBA00009223"/>
    </source>
</evidence>
<dbReference type="Proteomes" id="UP000011083">
    <property type="component" value="Unassembled WGS sequence"/>
</dbReference>
<dbReference type="EMBL" id="KB008103">
    <property type="protein sequence ID" value="ELR13071.1"/>
    <property type="molecule type" value="Genomic_DNA"/>
</dbReference>
<evidence type="ECO:0008006" key="9">
    <source>
        <dbReference type="Google" id="ProtNLM"/>
    </source>
</evidence>
<reference evidence="7 8" key="1">
    <citation type="journal article" date="2013" name="Genome Biol.">
        <title>Genome of Acanthamoeba castellanii highlights extensive lateral gene transfer and early evolution of tyrosine kinase signaling.</title>
        <authorList>
            <person name="Clarke M."/>
            <person name="Lohan A.J."/>
            <person name="Liu B."/>
            <person name="Lagkouvardos I."/>
            <person name="Roy S."/>
            <person name="Zafar N."/>
            <person name="Bertelli C."/>
            <person name="Schilde C."/>
            <person name="Kianianmomeni A."/>
            <person name="Burglin T.R."/>
            <person name="Frech C."/>
            <person name="Turcotte B."/>
            <person name="Kopec K.O."/>
            <person name="Synnott J.M."/>
            <person name="Choo C."/>
            <person name="Paponov I."/>
            <person name="Finkler A."/>
            <person name="Soon Heng Tan C."/>
            <person name="Hutchins A.P."/>
            <person name="Weinmeier T."/>
            <person name="Rattei T."/>
            <person name="Chu J.S."/>
            <person name="Gimenez G."/>
            <person name="Irimia M."/>
            <person name="Rigden D.J."/>
            <person name="Fitzpatrick D.A."/>
            <person name="Lorenzo-Morales J."/>
            <person name="Bateman A."/>
            <person name="Chiu C.H."/>
            <person name="Tang P."/>
            <person name="Hegemann P."/>
            <person name="Fromm H."/>
            <person name="Raoult D."/>
            <person name="Greub G."/>
            <person name="Miranda-Saavedra D."/>
            <person name="Chen N."/>
            <person name="Nash P."/>
            <person name="Ginger M.L."/>
            <person name="Horn M."/>
            <person name="Schaap P."/>
            <person name="Caler L."/>
            <person name="Loftus B."/>
        </authorList>
    </citation>
    <scope>NUCLEOTIDE SEQUENCE [LARGE SCALE GENOMIC DNA]</scope>
    <source>
        <strain evidence="7 8">Neff</strain>
    </source>
</reference>
<dbReference type="GO" id="GO:0019843">
    <property type="term" value="F:rRNA binding"/>
    <property type="evidence" value="ECO:0007669"/>
    <property type="project" value="TreeGrafter"/>
</dbReference>
<dbReference type="InterPro" id="IPR010678">
    <property type="entry name" value="UTP25"/>
</dbReference>
<dbReference type="VEuPathDB" id="AmoebaDB:ACA1_097570"/>
<evidence type="ECO:0000313" key="7">
    <source>
        <dbReference type="EMBL" id="ELR13071.1"/>
    </source>
</evidence>
<dbReference type="Gene3D" id="3.40.50.300">
    <property type="entry name" value="P-loop containing nucleotide triphosphate hydrolases"/>
    <property type="match status" value="1"/>
</dbReference>
<dbReference type="InterPro" id="IPR053939">
    <property type="entry name" value="UTP25_C"/>
</dbReference>
<dbReference type="OrthoDB" id="10264378at2759"/>
<dbReference type="AlphaFoldDB" id="L8GLK0"/>
<feature type="compositionally biased region" description="Basic and acidic residues" evidence="4">
    <location>
        <begin position="61"/>
        <end position="75"/>
    </location>
</feature>
<proteinExistence type="inferred from homology"/>
<dbReference type="InterPro" id="IPR053940">
    <property type="entry name" value="UTP25_NTPase-like"/>
</dbReference>
<dbReference type="RefSeq" id="XP_004335084.1">
    <property type="nucleotide sequence ID" value="XM_004335036.1"/>
</dbReference>
<comment type="subcellular location">
    <subcellularLocation>
        <location evidence="1">Nucleus</location>
        <location evidence="1">Nucleolus</location>
    </subcellularLocation>
</comment>
<dbReference type="STRING" id="1257118.L8GLK0"/>
<feature type="region of interest" description="Disordered" evidence="4">
    <location>
        <begin position="61"/>
        <end position="241"/>
    </location>
</feature>
<dbReference type="Pfam" id="PF06862">
    <property type="entry name" value="Utp25_C"/>
    <property type="match status" value="1"/>
</dbReference>
<name>L8GLK0_ACACF</name>
<dbReference type="Pfam" id="PF22916">
    <property type="entry name" value="UTP25_NTPase-like"/>
    <property type="match status" value="1"/>
</dbReference>
<evidence type="ECO:0000256" key="3">
    <source>
        <dbReference type="ARBA" id="ARBA00023242"/>
    </source>
</evidence>
<comment type="similarity">
    <text evidence="2">Belongs to the UTP25 family.</text>
</comment>
<dbReference type="KEGG" id="acan:ACA1_097570"/>
<dbReference type="SUPFAM" id="SSF52540">
    <property type="entry name" value="P-loop containing nucleoside triphosphate hydrolases"/>
    <property type="match status" value="1"/>
</dbReference>
<dbReference type="GO" id="GO:0032040">
    <property type="term" value="C:small-subunit processome"/>
    <property type="evidence" value="ECO:0007669"/>
    <property type="project" value="TreeGrafter"/>
</dbReference>
<dbReference type="PANTHER" id="PTHR12933">
    <property type="entry name" value="ORF PROTEIN-RELATED"/>
    <property type="match status" value="1"/>
</dbReference>
<dbReference type="FunFam" id="3.40.50.300:FF:001559">
    <property type="entry name" value="U3 small nucleolar RNA-associated protein 25"/>
    <property type="match status" value="1"/>
</dbReference>
<feature type="compositionally biased region" description="Acidic residues" evidence="4">
    <location>
        <begin position="84"/>
        <end position="98"/>
    </location>
</feature>
<evidence type="ECO:0000259" key="6">
    <source>
        <dbReference type="Pfam" id="PF22916"/>
    </source>
</evidence>
<dbReference type="InterPro" id="IPR027417">
    <property type="entry name" value="P-loop_NTPase"/>
</dbReference>
<gene>
    <name evidence="7" type="ORF">ACA1_097570</name>
</gene>